<dbReference type="SUPFAM" id="SSF56228">
    <property type="entry name" value="Aldehyde ferredoxin oxidoreductase, N-terminal domain"/>
    <property type="match status" value="1"/>
</dbReference>
<feature type="region of interest" description="Disordered" evidence="9">
    <location>
        <begin position="273"/>
        <end position="295"/>
    </location>
</feature>
<dbReference type="InterPro" id="IPR051919">
    <property type="entry name" value="W-dependent_AOR"/>
</dbReference>
<keyword evidence="7" id="KW-0411">Iron-sulfur</keyword>
<dbReference type="PANTHER" id="PTHR30038:SF7">
    <property type="entry name" value="TUNGSTEN-CONTAINING GLYCERALDEHYDE-3-PHOSPHATE:FERREDOXIN OXIDOREDUCTASE"/>
    <property type="match status" value="1"/>
</dbReference>
<dbReference type="Gene3D" id="1.10.569.10">
    <property type="entry name" value="Aldehyde Ferredoxin Oxidoreductase Protein, subunit A, domain 2"/>
    <property type="match status" value="1"/>
</dbReference>
<accession>A0ABD6A8V8</accession>
<dbReference type="InterPro" id="IPR036021">
    <property type="entry name" value="Tungsten_al_ferr_oxy-like_C"/>
</dbReference>
<dbReference type="Pfam" id="PF02730">
    <property type="entry name" value="AFOR_N"/>
    <property type="match status" value="1"/>
</dbReference>
<dbReference type="GO" id="GO:0051539">
    <property type="term" value="F:4 iron, 4 sulfur cluster binding"/>
    <property type="evidence" value="ECO:0007669"/>
    <property type="project" value="UniProtKB-KW"/>
</dbReference>
<dbReference type="RefSeq" id="WP_276304164.1">
    <property type="nucleotide sequence ID" value="NZ_CP119992.1"/>
</dbReference>
<protein>
    <submittedName>
        <fullName evidence="11">Aldehyde ferredoxin oxidoreductase family protein</fullName>
    </submittedName>
</protein>
<evidence type="ECO:0000259" key="10">
    <source>
        <dbReference type="SMART" id="SM00790"/>
    </source>
</evidence>
<keyword evidence="12" id="KW-1185">Reference proteome</keyword>
<comment type="cofactor">
    <cofactor evidence="1">
        <name>[4Fe-4S] cluster</name>
        <dbReference type="ChEBI" id="CHEBI:49883"/>
    </cofactor>
</comment>
<feature type="domain" description="Aldehyde ferredoxin oxidoreductase N-terminal" evidence="10">
    <location>
        <begin position="5"/>
        <end position="203"/>
    </location>
</feature>
<reference evidence="11 12" key="1">
    <citation type="journal article" date="2019" name="Int. J. Syst. Evol. Microbiol.">
        <title>The Global Catalogue of Microorganisms (GCM) 10K type strain sequencing project: providing services to taxonomists for standard genome sequencing and annotation.</title>
        <authorList>
            <consortium name="The Broad Institute Genomics Platform"/>
            <consortium name="The Broad Institute Genome Sequencing Center for Infectious Disease"/>
            <person name="Wu L."/>
            <person name="Ma J."/>
        </authorList>
    </citation>
    <scope>NUCLEOTIDE SEQUENCE [LARGE SCALE GENOMIC DNA]</scope>
    <source>
        <strain evidence="11 12">PSR21</strain>
    </source>
</reference>
<evidence type="ECO:0000313" key="12">
    <source>
        <dbReference type="Proteomes" id="UP001596547"/>
    </source>
</evidence>
<dbReference type="InterPro" id="IPR013983">
    <property type="entry name" value="Ald_Fedxn_OxRdtase_N"/>
</dbReference>
<evidence type="ECO:0000256" key="9">
    <source>
        <dbReference type="SAM" id="MobiDB-lite"/>
    </source>
</evidence>
<proteinExistence type="inferred from homology"/>
<evidence type="ECO:0000256" key="4">
    <source>
        <dbReference type="ARBA" id="ARBA00022723"/>
    </source>
</evidence>
<evidence type="ECO:0000256" key="3">
    <source>
        <dbReference type="ARBA" id="ARBA00022485"/>
    </source>
</evidence>
<dbReference type="GeneID" id="79316788"/>
<evidence type="ECO:0000256" key="8">
    <source>
        <dbReference type="ARBA" id="ARBA00049934"/>
    </source>
</evidence>
<dbReference type="SMART" id="SM00790">
    <property type="entry name" value="AFOR_N"/>
    <property type="match status" value="1"/>
</dbReference>
<evidence type="ECO:0000313" key="11">
    <source>
        <dbReference type="EMBL" id="MFC7316572.1"/>
    </source>
</evidence>
<dbReference type="Gene3D" id="3.60.9.10">
    <property type="entry name" value="Aldehyde ferredoxin oxidoreductase, N-terminal domain"/>
    <property type="match status" value="1"/>
</dbReference>
<organism evidence="11 12">
    <name type="scientific">Halomarina halobia</name>
    <dbReference type="NCBI Taxonomy" id="3033386"/>
    <lineage>
        <taxon>Archaea</taxon>
        <taxon>Methanobacteriati</taxon>
        <taxon>Methanobacteriota</taxon>
        <taxon>Stenosarchaea group</taxon>
        <taxon>Halobacteria</taxon>
        <taxon>Halobacteriales</taxon>
        <taxon>Natronomonadaceae</taxon>
        <taxon>Halomarina</taxon>
    </lineage>
</organism>
<keyword evidence="4" id="KW-0479">Metal-binding</keyword>
<dbReference type="GO" id="GO:0016491">
    <property type="term" value="F:oxidoreductase activity"/>
    <property type="evidence" value="ECO:0007669"/>
    <property type="project" value="UniProtKB-KW"/>
</dbReference>
<dbReference type="InterPro" id="IPR001203">
    <property type="entry name" value="OxRdtase_Ald_Fedxn_C"/>
</dbReference>
<evidence type="ECO:0000256" key="2">
    <source>
        <dbReference type="ARBA" id="ARBA00011032"/>
    </source>
</evidence>
<keyword evidence="3" id="KW-0004">4Fe-4S</keyword>
<dbReference type="PANTHER" id="PTHR30038">
    <property type="entry name" value="ALDEHYDE FERREDOXIN OXIDOREDUCTASE"/>
    <property type="match status" value="1"/>
</dbReference>
<dbReference type="InterPro" id="IPR013985">
    <property type="entry name" value="Ald_Fedxn_OxRdtase_dom3"/>
</dbReference>
<dbReference type="Proteomes" id="UP001596547">
    <property type="component" value="Unassembled WGS sequence"/>
</dbReference>
<comment type="caution">
    <text evidence="11">The sequence shown here is derived from an EMBL/GenBank/DDBJ whole genome shotgun (WGS) entry which is preliminary data.</text>
</comment>
<dbReference type="GO" id="GO:0046872">
    <property type="term" value="F:metal ion binding"/>
    <property type="evidence" value="ECO:0007669"/>
    <property type="project" value="UniProtKB-KW"/>
</dbReference>
<dbReference type="EMBL" id="JBHTBF010000002">
    <property type="protein sequence ID" value="MFC7316572.1"/>
    <property type="molecule type" value="Genomic_DNA"/>
</dbReference>
<gene>
    <name evidence="11" type="ORF">ACFQPE_07135</name>
</gene>
<dbReference type="Pfam" id="PF01314">
    <property type="entry name" value="AFOR_C"/>
    <property type="match status" value="1"/>
</dbReference>
<keyword evidence="6" id="KW-0408">Iron</keyword>
<dbReference type="InterPro" id="IPR036503">
    <property type="entry name" value="Ald_Fedxn_OxRdtase_N_sf"/>
</dbReference>
<evidence type="ECO:0000256" key="7">
    <source>
        <dbReference type="ARBA" id="ARBA00023014"/>
    </source>
</evidence>
<evidence type="ECO:0000256" key="1">
    <source>
        <dbReference type="ARBA" id="ARBA00001966"/>
    </source>
</evidence>
<comment type="similarity">
    <text evidence="2">Belongs to the AOR/FOR family.</text>
</comment>
<evidence type="ECO:0000256" key="5">
    <source>
        <dbReference type="ARBA" id="ARBA00023002"/>
    </source>
</evidence>
<dbReference type="Gene3D" id="1.10.599.10">
    <property type="entry name" value="Aldehyde Ferredoxin Oxidoreductase Protein, subunit A, domain 3"/>
    <property type="match status" value="1"/>
</dbReference>
<dbReference type="SUPFAM" id="SSF48310">
    <property type="entry name" value="Aldehyde ferredoxin oxidoreductase, C-terminal domains"/>
    <property type="match status" value="1"/>
</dbReference>
<name>A0ABD6A8V8_9EURY</name>
<dbReference type="AlphaFoldDB" id="A0ABD6A8V8"/>
<keyword evidence="5" id="KW-0560">Oxidoreductase</keyword>
<dbReference type="InterPro" id="IPR013984">
    <property type="entry name" value="Ald_Fedxn_OxRdtase_dom2"/>
</dbReference>
<comment type="cofactor">
    <cofactor evidence="8">
        <name>tungstopterin</name>
        <dbReference type="ChEBI" id="CHEBI:30402"/>
    </cofactor>
</comment>
<evidence type="ECO:0000256" key="6">
    <source>
        <dbReference type="ARBA" id="ARBA00023004"/>
    </source>
</evidence>
<sequence>MTGRHRDSILRVDLTCGTVERERVPEEWRRRFLGGKGLGARYLYEELAPGTDPLGPANLLAFALGPLSGYLPGESRYAAVTKSPLTGTFLDSYGGGAFPDALAGALSDCLALLVVGRADERTTLVVEDGDARLRSAAALGGADVEATDTAYDGAVACVGPAGESRVAYATVATDGGDHHAGRGGAGAVMGAKRLKAIVARGDPPEGHADLRERYERAYEESDVGRWQAAGETVESLDFANEVGALATRGWQTGRFEGAEGIGVEPIRERAVGREHPDRGVPGGFRVETDDGESVPRGATPMSLGAGLGIDDVDAVAALGATCDRLGLDVISAGSAVAWAIRAAERGLIDRDLAFGDPGAARELVREIATRSTPLGDALADGVAAAVATYGGDDLVPTVKSMELPAYDPRVAPAMALAYATSDRGACHRRARPIEEEAFAAGTWTDAERVRAVVSAQDARSVRWSLVGDDFVAETLDDLGAEWLEAVGLDYTREELARLGERVWNLARLFNAREGFDRADDRLPEPLREPLDGDEARAIDPAAFEHLLDAYYAARGWGENGLPTRATLARLDLLETADDATPLDDPLTDP</sequence>